<evidence type="ECO:0000256" key="5">
    <source>
        <dbReference type="ARBA" id="ARBA00023136"/>
    </source>
</evidence>
<evidence type="ECO:0000313" key="6">
    <source>
        <dbReference type="EMBL" id="KAI5071839.1"/>
    </source>
</evidence>
<dbReference type="PRINTS" id="PR00463">
    <property type="entry name" value="EP450I"/>
</dbReference>
<keyword evidence="4" id="KW-1133">Transmembrane helix</keyword>
<evidence type="ECO:0000256" key="4">
    <source>
        <dbReference type="ARBA" id="ARBA00022989"/>
    </source>
</evidence>
<dbReference type="InterPro" id="IPR036396">
    <property type="entry name" value="Cyt_P450_sf"/>
</dbReference>
<dbReference type="GO" id="GO:0016709">
    <property type="term" value="F:oxidoreductase activity, acting on paired donors, with incorporation or reduction of molecular oxygen, NAD(P)H as one donor, and incorporation of one atom of oxygen"/>
    <property type="evidence" value="ECO:0007669"/>
    <property type="project" value="TreeGrafter"/>
</dbReference>
<dbReference type="AlphaFoldDB" id="A0A9D4UPS1"/>
<dbReference type="PANTHER" id="PTHR24298:SF800">
    <property type="entry name" value="CYTOCHROME P450 89A2-RELATED"/>
    <property type="match status" value="1"/>
</dbReference>
<evidence type="ECO:0000313" key="7">
    <source>
        <dbReference type="Proteomes" id="UP000886520"/>
    </source>
</evidence>
<sequence length="204" mass="22821">MCFGFQIPLDVLLEISTFLDELLVLSVGDLAGVYPFLHVIYKKRQRQARTLRAKQVQLFTSHIEKYKELDKLGQLCPGSYLETLLCMDAETALSMDDIVSLCTEFLVGGINTTVTTLEWIMACLVADTQIESQLYDQVSELVRDRLVEEGDLPNLPYLQAVIKETLRLHPPGHFLLPHAVSEPCKLGGYDIATNAIVQLHVAST</sequence>
<dbReference type="PANTHER" id="PTHR24298">
    <property type="entry name" value="FLAVONOID 3'-MONOOXYGENASE-RELATED"/>
    <property type="match status" value="1"/>
</dbReference>
<dbReference type="Pfam" id="PF00067">
    <property type="entry name" value="p450"/>
    <property type="match status" value="1"/>
</dbReference>
<evidence type="ECO:0000256" key="2">
    <source>
        <dbReference type="ARBA" id="ARBA00022692"/>
    </source>
</evidence>
<comment type="subcellular location">
    <subcellularLocation>
        <location evidence="1">Membrane</location>
        <topology evidence="1">Single-pass membrane protein</topology>
    </subcellularLocation>
</comment>
<keyword evidence="5" id="KW-0472">Membrane</keyword>
<dbReference type="InterPro" id="IPR001128">
    <property type="entry name" value="Cyt_P450"/>
</dbReference>
<dbReference type="InterPro" id="IPR051103">
    <property type="entry name" value="Plant_metabolite_P450s"/>
</dbReference>
<dbReference type="EMBL" id="JABFUD020000013">
    <property type="protein sequence ID" value="KAI5071839.1"/>
    <property type="molecule type" value="Genomic_DNA"/>
</dbReference>
<dbReference type="Proteomes" id="UP000886520">
    <property type="component" value="Chromosome 13"/>
</dbReference>
<protein>
    <recommendedName>
        <fullName evidence="8">Cytochrome P450</fullName>
    </recommendedName>
</protein>
<dbReference type="GO" id="GO:0016020">
    <property type="term" value="C:membrane"/>
    <property type="evidence" value="ECO:0007669"/>
    <property type="project" value="UniProtKB-SubCell"/>
</dbReference>
<dbReference type="OrthoDB" id="2789670at2759"/>
<reference evidence="6" key="1">
    <citation type="submission" date="2021-01" db="EMBL/GenBank/DDBJ databases">
        <title>Adiantum capillus-veneris genome.</title>
        <authorList>
            <person name="Fang Y."/>
            <person name="Liao Q."/>
        </authorList>
    </citation>
    <scope>NUCLEOTIDE SEQUENCE</scope>
    <source>
        <strain evidence="6">H3</strain>
        <tissue evidence="6">Leaf</tissue>
    </source>
</reference>
<dbReference type="GO" id="GO:0020037">
    <property type="term" value="F:heme binding"/>
    <property type="evidence" value="ECO:0007669"/>
    <property type="project" value="InterPro"/>
</dbReference>
<keyword evidence="7" id="KW-1185">Reference proteome</keyword>
<proteinExistence type="predicted"/>
<evidence type="ECO:0000256" key="1">
    <source>
        <dbReference type="ARBA" id="ARBA00004167"/>
    </source>
</evidence>
<dbReference type="Gene3D" id="1.10.630.10">
    <property type="entry name" value="Cytochrome P450"/>
    <property type="match status" value="1"/>
</dbReference>
<comment type="caution">
    <text evidence="6">The sequence shown here is derived from an EMBL/GenBank/DDBJ whole genome shotgun (WGS) entry which is preliminary data.</text>
</comment>
<evidence type="ECO:0000256" key="3">
    <source>
        <dbReference type="ARBA" id="ARBA00022723"/>
    </source>
</evidence>
<dbReference type="InterPro" id="IPR002401">
    <property type="entry name" value="Cyt_P450_E_grp-I"/>
</dbReference>
<keyword evidence="2" id="KW-0812">Transmembrane</keyword>
<evidence type="ECO:0008006" key="8">
    <source>
        <dbReference type="Google" id="ProtNLM"/>
    </source>
</evidence>
<name>A0A9D4UPS1_ADICA</name>
<dbReference type="PRINTS" id="PR00385">
    <property type="entry name" value="P450"/>
</dbReference>
<gene>
    <name evidence="6" type="ORF">GOP47_0014090</name>
</gene>
<dbReference type="GO" id="GO:0005506">
    <property type="term" value="F:iron ion binding"/>
    <property type="evidence" value="ECO:0007669"/>
    <property type="project" value="InterPro"/>
</dbReference>
<keyword evidence="3" id="KW-0479">Metal-binding</keyword>
<organism evidence="6 7">
    <name type="scientific">Adiantum capillus-veneris</name>
    <name type="common">Maidenhair fern</name>
    <dbReference type="NCBI Taxonomy" id="13818"/>
    <lineage>
        <taxon>Eukaryota</taxon>
        <taxon>Viridiplantae</taxon>
        <taxon>Streptophyta</taxon>
        <taxon>Embryophyta</taxon>
        <taxon>Tracheophyta</taxon>
        <taxon>Polypodiopsida</taxon>
        <taxon>Polypodiidae</taxon>
        <taxon>Polypodiales</taxon>
        <taxon>Pteridineae</taxon>
        <taxon>Pteridaceae</taxon>
        <taxon>Vittarioideae</taxon>
        <taxon>Adiantum</taxon>
    </lineage>
</organism>
<dbReference type="SUPFAM" id="SSF48264">
    <property type="entry name" value="Cytochrome P450"/>
    <property type="match status" value="1"/>
</dbReference>
<accession>A0A9D4UPS1</accession>